<evidence type="ECO:0000259" key="12">
    <source>
        <dbReference type="PROSITE" id="PS50109"/>
    </source>
</evidence>
<evidence type="ECO:0000313" key="15">
    <source>
        <dbReference type="Proteomes" id="UP000266091"/>
    </source>
</evidence>
<reference evidence="14 15" key="1">
    <citation type="journal article" date="2018" name="Int. J. Syst. Evol. Microbiol.">
        <title>Mesosutterella multiformis gen. nov., sp. nov., a member of the family Sutterellaceae and Sutterella megalosphaeroides sp. nov., isolated from human faeces.</title>
        <authorList>
            <person name="Sakamoto M."/>
            <person name="Ikeyama N."/>
            <person name="Kunihiro T."/>
            <person name="Iino T."/>
            <person name="Yuki M."/>
            <person name="Ohkuma M."/>
        </authorList>
    </citation>
    <scope>NUCLEOTIDE SEQUENCE [LARGE SCALE GENOMIC DNA]</scope>
    <source>
        <strain evidence="14 15">4NBBH2</strain>
    </source>
</reference>
<dbReference type="PANTHER" id="PTHR45436:SF16">
    <property type="entry name" value="HISTIDINE KINASE"/>
    <property type="match status" value="1"/>
</dbReference>
<dbReference type="EMBL" id="BGZJ01000001">
    <property type="protein sequence ID" value="GBO94097.1"/>
    <property type="molecule type" value="Genomic_DNA"/>
</dbReference>
<comment type="caution">
    <text evidence="14">The sequence shown here is derived from an EMBL/GenBank/DDBJ whole genome shotgun (WGS) entry which is preliminary data.</text>
</comment>
<dbReference type="InterPro" id="IPR005467">
    <property type="entry name" value="His_kinase_dom"/>
</dbReference>
<comment type="subcellular location">
    <subcellularLocation>
        <location evidence="2">Membrane</location>
    </subcellularLocation>
</comment>
<dbReference type="RefSeq" id="WP_116270360.1">
    <property type="nucleotide sequence ID" value="NZ_BGZJ01000001.1"/>
</dbReference>
<evidence type="ECO:0000256" key="7">
    <source>
        <dbReference type="ARBA" id="ARBA00022777"/>
    </source>
</evidence>
<evidence type="ECO:0000256" key="8">
    <source>
        <dbReference type="ARBA" id="ARBA00022989"/>
    </source>
</evidence>
<dbReference type="InterPro" id="IPR036890">
    <property type="entry name" value="HATPase_C_sf"/>
</dbReference>
<protein>
    <recommendedName>
        <fullName evidence="3">histidine kinase</fullName>
        <ecNumber evidence="3">2.7.13.3</ecNumber>
    </recommendedName>
</protein>
<dbReference type="AlphaFoldDB" id="A0A388SCP6"/>
<dbReference type="InterPro" id="IPR050428">
    <property type="entry name" value="TCS_sensor_his_kinase"/>
</dbReference>
<evidence type="ECO:0000256" key="10">
    <source>
        <dbReference type="ARBA" id="ARBA00023136"/>
    </source>
</evidence>
<keyword evidence="9" id="KW-0902">Two-component regulatory system</keyword>
<dbReference type="SUPFAM" id="SSF47384">
    <property type="entry name" value="Homodimeric domain of signal transducing histidine kinase"/>
    <property type="match status" value="1"/>
</dbReference>
<name>A0A388SCP6_9BURK</name>
<feature type="transmembrane region" description="Helical" evidence="11">
    <location>
        <begin position="142"/>
        <end position="164"/>
    </location>
</feature>
<dbReference type="Gene3D" id="3.30.565.10">
    <property type="entry name" value="Histidine kinase-like ATPase, C-terminal domain"/>
    <property type="match status" value="1"/>
</dbReference>
<evidence type="ECO:0000256" key="5">
    <source>
        <dbReference type="ARBA" id="ARBA00022679"/>
    </source>
</evidence>
<dbReference type="Gene3D" id="1.10.287.130">
    <property type="match status" value="1"/>
</dbReference>
<evidence type="ECO:0000256" key="4">
    <source>
        <dbReference type="ARBA" id="ARBA00022553"/>
    </source>
</evidence>
<dbReference type="EC" id="2.7.13.3" evidence="3"/>
<evidence type="ECO:0000256" key="9">
    <source>
        <dbReference type="ARBA" id="ARBA00023012"/>
    </source>
</evidence>
<evidence type="ECO:0000256" key="1">
    <source>
        <dbReference type="ARBA" id="ARBA00000085"/>
    </source>
</evidence>
<dbReference type="SMART" id="SM00387">
    <property type="entry name" value="HATPase_c"/>
    <property type="match status" value="1"/>
</dbReference>
<feature type="domain" description="HAMP" evidence="13">
    <location>
        <begin position="166"/>
        <end position="219"/>
    </location>
</feature>
<evidence type="ECO:0000259" key="13">
    <source>
        <dbReference type="PROSITE" id="PS50885"/>
    </source>
</evidence>
<dbReference type="OrthoDB" id="9121563at2"/>
<dbReference type="PROSITE" id="PS50109">
    <property type="entry name" value="HIS_KIN"/>
    <property type="match status" value="1"/>
</dbReference>
<keyword evidence="8 11" id="KW-1133">Transmembrane helix</keyword>
<feature type="domain" description="Histidine kinase" evidence="12">
    <location>
        <begin position="227"/>
        <end position="435"/>
    </location>
</feature>
<dbReference type="InterPro" id="IPR003594">
    <property type="entry name" value="HATPase_dom"/>
</dbReference>
<gene>
    <name evidence="14" type="primary">colS</name>
    <name evidence="14" type="ORF">MESMUL_14510</name>
</gene>
<proteinExistence type="predicted"/>
<keyword evidence="5" id="KW-0808">Transferase</keyword>
<dbReference type="GO" id="GO:0000155">
    <property type="term" value="F:phosphorelay sensor kinase activity"/>
    <property type="evidence" value="ECO:0007669"/>
    <property type="project" value="InterPro"/>
</dbReference>
<dbReference type="PANTHER" id="PTHR45436">
    <property type="entry name" value="SENSOR HISTIDINE KINASE YKOH"/>
    <property type="match status" value="1"/>
</dbReference>
<evidence type="ECO:0000256" key="2">
    <source>
        <dbReference type="ARBA" id="ARBA00004370"/>
    </source>
</evidence>
<dbReference type="Pfam" id="PF00512">
    <property type="entry name" value="HisKA"/>
    <property type="match status" value="1"/>
</dbReference>
<keyword evidence="10 11" id="KW-0472">Membrane</keyword>
<keyword evidence="4" id="KW-0597">Phosphoprotein</keyword>
<keyword evidence="15" id="KW-1185">Reference proteome</keyword>
<dbReference type="PROSITE" id="PS50885">
    <property type="entry name" value="HAMP"/>
    <property type="match status" value="1"/>
</dbReference>
<dbReference type="SUPFAM" id="SSF55874">
    <property type="entry name" value="ATPase domain of HSP90 chaperone/DNA topoisomerase II/histidine kinase"/>
    <property type="match status" value="1"/>
</dbReference>
<dbReference type="InterPro" id="IPR036097">
    <property type="entry name" value="HisK_dim/P_sf"/>
</dbReference>
<dbReference type="Pfam" id="PF02518">
    <property type="entry name" value="HATPase_c"/>
    <property type="match status" value="1"/>
</dbReference>
<keyword evidence="6 11" id="KW-0812">Transmembrane</keyword>
<dbReference type="InterPro" id="IPR004358">
    <property type="entry name" value="Sig_transdc_His_kin-like_C"/>
</dbReference>
<evidence type="ECO:0000256" key="3">
    <source>
        <dbReference type="ARBA" id="ARBA00012438"/>
    </source>
</evidence>
<dbReference type="Proteomes" id="UP000266091">
    <property type="component" value="Unassembled WGS sequence"/>
</dbReference>
<accession>A0A388SCP6</accession>
<dbReference type="InterPro" id="IPR003661">
    <property type="entry name" value="HisK_dim/P_dom"/>
</dbReference>
<evidence type="ECO:0000256" key="6">
    <source>
        <dbReference type="ARBA" id="ARBA00022692"/>
    </source>
</evidence>
<keyword evidence="7 14" id="KW-0418">Kinase</keyword>
<dbReference type="GO" id="GO:0005886">
    <property type="term" value="C:plasma membrane"/>
    <property type="evidence" value="ECO:0007669"/>
    <property type="project" value="TreeGrafter"/>
</dbReference>
<evidence type="ECO:0000313" key="14">
    <source>
        <dbReference type="EMBL" id="GBO94097.1"/>
    </source>
</evidence>
<comment type="catalytic activity">
    <reaction evidence="1">
        <text>ATP + protein L-histidine = ADP + protein N-phospho-L-histidine.</text>
        <dbReference type="EC" id="2.7.13.3"/>
    </reaction>
</comment>
<organism evidence="14 15">
    <name type="scientific">Mesosutterella multiformis</name>
    <dbReference type="NCBI Taxonomy" id="2259133"/>
    <lineage>
        <taxon>Bacteria</taxon>
        <taxon>Pseudomonadati</taxon>
        <taxon>Pseudomonadota</taxon>
        <taxon>Betaproteobacteria</taxon>
        <taxon>Burkholderiales</taxon>
        <taxon>Sutterellaceae</taxon>
        <taxon>Mesosutterella</taxon>
    </lineage>
</organism>
<dbReference type="InterPro" id="IPR003660">
    <property type="entry name" value="HAMP_dom"/>
</dbReference>
<dbReference type="PRINTS" id="PR00344">
    <property type="entry name" value="BCTRLSENSOR"/>
</dbReference>
<evidence type="ECO:0000256" key="11">
    <source>
        <dbReference type="SAM" id="Phobius"/>
    </source>
</evidence>
<dbReference type="CDD" id="cd00082">
    <property type="entry name" value="HisKA"/>
    <property type="match status" value="1"/>
</dbReference>
<sequence>MKRIGRFFLRLGLRARLMLVIGILAFVLTAGSIAAFSYAIEFTEDHLVSENQYYSLRGYIDSDIAHGKAPRLLPNKKLYADPSVVNGVKLEPIPPEFQNLPDGYTEYEDDHQADYVFRMQRHGVTYILTTDQTEFEEVEHSLVAVVVLFGLLAVMAAVLMAWLLGGTVVRPVKKLAREVQRCASEKEFRPLSVELTNDEVGYLAKTCENSLRKLHETVQSERFFASDLSHEFRTHLSIVSTTAELMREIGDLTPQQERQLAKITLAAERMQRLIHVLLALARDKDVKAADNDIKYLPDIAREIQEEDEPDARQKGLRMVIDDRSGTPPPRLSDSFASCVLSNLVRNAVRNSTRGTITITLEPTRFSVKDEGCGIPKDEMEKIFLPFTRGKLSHGQGHGIGLSLVSRICTRMGWKIAVESEEGKGSLFTITFAEKKTPF</sequence>
<dbReference type="Gene3D" id="6.10.340.10">
    <property type="match status" value="1"/>
</dbReference>
<dbReference type="SMART" id="SM00388">
    <property type="entry name" value="HisKA"/>
    <property type="match status" value="1"/>
</dbReference>